<accession>A0ABY8BXE7</accession>
<protein>
    <submittedName>
        <fullName evidence="1">SRPBCC family protein</fullName>
    </submittedName>
</protein>
<evidence type="ECO:0000313" key="2">
    <source>
        <dbReference type="Proteomes" id="UP001214553"/>
    </source>
</evidence>
<gene>
    <name evidence="1" type="ORF">PU630_16625</name>
</gene>
<keyword evidence="2" id="KW-1185">Reference proteome</keyword>
<dbReference type="InterPro" id="IPR023393">
    <property type="entry name" value="START-like_dom_sf"/>
</dbReference>
<dbReference type="Proteomes" id="UP001214553">
    <property type="component" value="Chromosome"/>
</dbReference>
<dbReference type="SUPFAM" id="SSF55961">
    <property type="entry name" value="Bet v1-like"/>
    <property type="match status" value="1"/>
</dbReference>
<dbReference type="Gene3D" id="3.30.530.20">
    <property type="match status" value="1"/>
</dbReference>
<sequence length="206" mass="23644">MGERRPLYVEILIRAPMERVWELTQNTDQHPRWDARFSAIIPTGLRDDGAQTFRYELDLGIHTIRGTGVSLGEKAQAGGARTSALLFDTDDRLSPLGQGRGYWRYVPHPEGVRFITGYDYEPGYGAIGRVLDRLIIRRIVWRMTAWSFDRLRLWAEGATEPERIRWWRFGGPRARARNCLSAPAGRSTRHVMGEAPETLARIENHD</sequence>
<dbReference type="EMBL" id="CP119108">
    <property type="protein sequence ID" value="WEG08843.1"/>
    <property type="molecule type" value="Genomic_DNA"/>
</dbReference>
<evidence type="ECO:0000313" key="1">
    <source>
        <dbReference type="EMBL" id="WEG08843.1"/>
    </source>
</evidence>
<name>A0ABY8BXE7_9MICO</name>
<dbReference type="RefSeq" id="WP_275278170.1">
    <property type="nucleotide sequence ID" value="NZ_CP119108.1"/>
</dbReference>
<reference evidence="1 2" key="1">
    <citation type="submission" date="2023-03" db="EMBL/GenBank/DDBJ databases">
        <title>Genome sequence of Microbacterium sp. KACC 23027.</title>
        <authorList>
            <person name="Kim S."/>
            <person name="Heo J."/>
            <person name="Kwon S.-W."/>
        </authorList>
    </citation>
    <scope>NUCLEOTIDE SEQUENCE [LARGE SCALE GENOMIC DNA]</scope>
    <source>
        <strain evidence="1 2">KACC 23027</strain>
    </source>
</reference>
<proteinExistence type="predicted"/>
<organism evidence="1 2">
    <name type="scientific">Microbacterium horticulturae</name>
    <dbReference type="NCBI Taxonomy" id="3028316"/>
    <lineage>
        <taxon>Bacteria</taxon>
        <taxon>Bacillati</taxon>
        <taxon>Actinomycetota</taxon>
        <taxon>Actinomycetes</taxon>
        <taxon>Micrococcales</taxon>
        <taxon>Microbacteriaceae</taxon>
        <taxon>Microbacterium</taxon>
    </lineage>
</organism>